<dbReference type="FunFam" id="1.20.5.170:FF:000020">
    <property type="entry name" value="BZIP transcription factor"/>
    <property type="match status" value="1"/>
</dbReference>
<dbReference type="GO" id="GO:0046982">
    <property type="term" value="F:protein heterodimerization activity"/>
    <property type="evidence" value="ECO:0007669"/>
    <property type="project" value="UniProtKB-ARBA"/>
</dbReference>
<dbReference type="SMART" id="SM00338">
    <property type="entry name" value="BRLZ"/>
    <property type="match status" value="1"/>
</dbReference>
<dbReference type="Proteomes" id="UP001162972">
    <property type="component" value="Chromosome 7"/>
</dbReference>
<evidence type="ECO:0000313" key="8">
    <source>
        <dbReference type="EMBL" id="KAJ6420287.1"/>
    </source>
</evidence>
<evidence type="ECO:0000256" key="6">
    <source>
        <dbReference type="SAM" id="MobiDB-lite"/>
    </source>
</evidence>
<dbReference type="PANTHER" id="PTHR45764:SF21">
    <property type="entry name" value="OS03G0770000 PROTEIN"/>
    <property type="match status" value="1"/>
</dbReference>
<evidence type="ECO:0000259" key="7">
    <source>
        <dbReference type="PROSITE" id="PS50217"/>
    </source>
</evidence>
<dbReference type="InterPro" id="IPR046347">
    <property type="entry name" value="bZIP_sf"/>
</dbReference>
<dbReference type="GO" id="GO:0045893">
    <property type="term" value="P:positive regulation of DNA-templated transcription"/>
    <property type="evidence" value="ECO:0007669"/>
    <property type="project" value="TreeGrafter"/>
</dbReference>
<accession>A0AAD6KBF8</accession>
<dbReference type="PANTHER" id="PTHR45764">
    <property type="entry name" value="BZIP TRANSCRIPTION FACTOR 44"/>
    <property type="match status" value="1"/>
</dbReference>
<evidence type="ECO:0000313" key="9">
    <source>
        <dbReference type="Proteomes" id="UP001162972"/>
    </source>
</evidence>
<keyword evidence="5" id="KW-0539">Nucleus</keyword>
<comment type="subcellular location">
    <subcellularLocation>
        <location evidence="1">Nucleus</location>
    </subcellularLocation>
</comment>
<dbReference type="InterPro" id="IPR004827">
    <property type="entry name" value="bZIP"/>
</dbReference>
<keyword evidence="9" id="KW-1185">Reference proteome</keyword>
<comment type="caution">
    <text evidence="8">The sequence shown here is derived from an EMBL/GenBank/DDBJ whole genome shotgun (WGS) entry which is preliminary data.</text>
</comment>
<evidence type="ECO:0000256" key="4">
    <source>
        <dbReference type="ARBA" id="ARBA00023163"/>
    </source>
</evidence>
<gene>
    <name evidence="8" type="ORF">OIU84_030242</name>
</gene>
<protein>
    <recommendedName>
        <fullName evidence="7">BZIP domain-containing protein</fullName>
    </recommendedName>
</protein>
<feature type="region of interest" description="Disordered" evidence="6">
    <location>
        <begin position="29"/>
        <end position="100"/>
    </location>
</feature>
<dbReference type="InterPro" id="IPR045314">
    <property type="entry name" value="bZIP_plant_GBF1"/>
</dbReference>
<organism evidence="8 9">
    <name type="scientific">Salix udensis</name>
    <dbReference type="NCBI Taxonomy" id="889485"/>
    <lineage>
        <taxon>Eukaryota</taxon>
        <taxon>Viridiplantae</taxon>
        <taxon>Streptophyta</taxon>
        <taxon>Embryophyta</taxon>
        <taxon>Tracheophyta</taxon>
        <taxon>Spermatophyta</taxon>
        <taxon>Magnoliopsida</taxon>
        <taxon>eudicotyledons</taxon>
        <taxon>Gunneridae</taxon>
        <taxon>Pentapetalae</taxon>
        <taxon>rosids</taxon>
        <taxon>fabids</taxon>
        <taxon>Malpighiales</taxon>
        <taxon>Salicaceae</taxon>
        <taxon>Saliceae</taxon>
        <taxon>Salix</taxon>
    </lineage>
</organism>
<name>A0AAD6KBF8_9ROSI</name>
<dbReference type="AlphaFoldDB" id="A0AAD6KBF8"/>
<evidence type="ECO:0000256" key="3">
    <source>
        <dbReference type="ARBA" id="ARBA00023125"/>
    </source>
</evidence>
<dbReference type="EMBL" id="JAPFFJ010000009">
    <property type="protein sequence ID" value="KAJ6420287.1"/>
    <property type="molecule type" value="Genomic_DNA"/>
</dbReference>
<dbReference type="CDD" id="cd14702">
    <property type="entry name" value="bZIP_plant_GBF1"/>
    <property type="match status" value="1"/>
</dbReference>
<dbReference type="GO" id="GO:0000976">
    <property type="term" value="F:transcription cis-regulatory region binding"/>
    <property type="evidence" value="ECO:0007669"/>
    <property type="project" value="TreeGrafter"/>
</dbReference>
<feature type="compositionally biased region" description="Low complexity" evidence="6">
    <location>
        <begin position="35"/>
        <end position="46"/>
    </location>
</feature>
<keyword evidence="3" id="KW-0238">DNA-binding</keyword>
<dbReference type="SUPFAM" id="SSF57959">
    <property type="entry name" value="Leucine zipper domain"/>
    <property type="match status" value="1"/>
</dbReference>
<feature type="domain" description="BZIP" evidence="7">
    <location>
        <begin position="75"/>
        <end position="124"/>
    </location>
</feature>
<feature type="compositionally biased region" description="Low complexity" evidence="6">
    <location>
        <begin position="54"/>
        <end position="66"/>
    </location>
</feature>
<dbReference type="GO" id="GO:0003700">
    <property type="term" value="F:DNA-binding transcription factor activity"/>
    <property type="evidence" value="ECO:0007669"/>
    <property type="project" value="InterPro"/>
</dbReference>
<reference evidence="8 9" key="1">
    <citation type="journal article" date="2023" name="Int. J. Mol. Sci.">
        <title>De Novo Assembly and Annotation of 11 Diverse Shrub Willow (Salix) Genomes Reveals Novel Gene Organization in Sex-Linked Regions.</title>
        <authorList>
            <person name="Hyden B."/>
            <person name="Feng K."/>
            <person name="Yates T.B."/>
            <person name="Jawdy S."/>
            <person name="Cereghino C."/>
            <person name="Smart L.B."/>
            <person name="Muchero W."/>
        </authorList>
    </citation>
    <scope>NUCLEOTIDE SEQUENCE [LARGE SCALE GENOMIC DNA]</scope>
    <source>
        <tissue evidence="8">Shoot tip</tissue>
    </source>
</reference>
<dbReference type="Gene3D" id="1.20.5.170">
    <property type="match status" value="1"/>
</dbReference>
<evidence type="ECO:0000256" key="1">
    <source>
        <dbReference type="ARBA" id="ARBA00004123"/>
    </source>
</evidence>
<keyword evidence="4" id="KW-0804">Transcription</keyword>
<sequence length="193" mass="22231">MLSAVSATNPFQSFENGFTPWGCFDPFPFAPQSPKPVGSSSGSDVSNRSDHNTDNSNLNSNSGSDDPAPPVPVIDERKRRRMISNRESARRSRMRKQKHAENLRNQVNWLRSENLELRNRLRSVLYRCHSVRTENDWLRSEHSMLRKKLSEIREILMMRQLQQLTSAWPCDNIISATEQSTSIINHSMSYIVK</sequence>
<proteinExistence type="predicted"/>
<keyword evidence="2" id="KW-0805">Transcription regulation</keyword>
<dbReference type="Pfam" id="PF00170">
    <property type="entry name" value="bZIP_1"/>
    <property type="match status" value="1"/>
</dbReference>
<dbReference type="PROSITE" id="PS50217">
    <property type="entry name" value="BZIP"/>
    <property type="match status" value="1"/>
</dbReference>
<evidence type="ECO:0000256" key="2">
    <source>
        <dbReference type="ARBA" id="ARBA00023015"/>
    </source>
</evidence>
<dbReference type="GO" id="GO:0005634">
    <property type="term" value="C:nucleus"/>
    <property type="evidence" value="ECO:0007669"/>
    <property type="project" value="UniProtKB-SubCell"/>
</dbReference>
<evidence type="ECO:0000256" key="5">
    <source>
        <dbReference type="ARBA" id="ARBA00023242"/>
    </source>
</evidence>
<dbReference type="PROSITE" id="PS00036">
    <property type="entry name" value="BZIP_BASIC"/>
    <property type="match status" value="1"/>
</dbReference>